<organism evidence="2">
    <name type="scientific">Solibacter usitatus (strain Ellin6076)</name>
    <dbReference type="NCBI Taxonomy" id="234267"/>
    <lineage>
        <taxon>Bacteria</taxon>
        <taxon>Pseudomonadati</taxon>
        <taxon>Acidobacteriota</taxon>
        <taxon>Terriglobia</taxon>
        <taxon>Bryobacterales</taxon>
        <taxon>Solibacteraceae</taxon>
        <taxon>Candidatus Solibacter</taxon>
    </lineage>
</organism>
<gene>
    <name evidence="2" type="ordered locus">Acid_3609</name>
</gene>
<dbReference type="GO" id="GO:0008236">
    <property type="term" value="F:serine-type peptidase activity"/>
    <property type="evidence" value="ECO:0007669"/>
    <property type="project" value="InterPro"/>
</dbReference>
<protein>
    <submittedName>
        <fullName evidence="2">Dipeptidyl aminopeptidase/acylaminoacyl-peptidase-like protein</fullName>
    </submittedName>
</protein>
<evidence type="ECO:0000313" key="2">
    <source>
        <dbReference type="EMBL" id="ABJ84581.1"/>
    </source>
</evidence>
<accession>Q020R3</accession>
<dbReference type="Gene3D" id="3.40.50.1820">
    <property type="entry name" value="alpha/beta hydrolase"/>
    <property type="match status" value="1"/>
</dbReference>
<dbReference type="HOGENOM" id="CLU_1524170_0_0_0"/>
<dbReference type="STRING" id="234267.Acid_3609"/>
<dbReference type="InterPro" id="IPR052920">
    <property type="entry name" value="DNA-binding_regulatory"/>
</dbReference>
<dbReference type="GO" id="GO:0004177">
    <property type="term" value="F:aminopeptidase activity"/>
    <property type="evidence" value="ECO:0007669"/>
    <property type="project" value="UniProtKB-KW"/>
</dbReference>
<keyword evidence="2" id="KW-0031">Aminopeptidase</keyword>
<dbReference type="InterPro" id="IPR001375">
    <property type="entry name" value="Peptidase_S9_cat"/>
</dbReference>
<dbReference type="eggNOG" id="COG1073">
    <property type="taxonomic scope" value="Bacteria"/>
</dbReference>
<dbReference type="PANTHER" id="PTHR43358:SF4">
    <property type="entry name" value="ALPHA_BETA HYDROLASE FOLD-1 DOMAIN-CONTAINING PROTEIN"/>
    <property type="match status" value="1"/>
</dbReference>
<dbReference type="AlphaFoldDB" id="Q020R3"/>
<proteinExistence type="predicted"/>
<dbReference type="GO" id="GO:0006508">
    <property type="term" value="P:proteolysis"/>
    <property type="evidence" value="ECO:0007669"/>
    <property type="project" value="InterPro"/>
</dbReference>
<dbReference type="PANTHER" id="PTHR43358">
    <property type="entry name" value="ALPHA/BETA-HYDROLASE"/>
    <property type="match status" value="1"/>
</dbReference>
<dbReference type="InParanoid" id="Q020R3"/>
<name>Q020R3_SOLUE</name>
<dbReference type="EMBL" id="CP000473">
    <property type="protein sequence ID" value="ABJ84581.1"/>
    <property type="molecule type" value="Genomic_DNA"/>
</dbReference>
<dbReference type="InterPro" id="IPR029058">
    <property type="entry name" value="AB_hydrolase_fold"/>
</dbReference>
<reference evidence="2" key="1">
    <citation type="submission" date="2006-10" db="EMBL/GenBank/DDBJ databases">
        <title>Complete sequence of Solibacter usitatus Ellin6076.</title>
        <authorList>
            <consortium name="US DOE Joint Genome Institute"/>
            <person name="Copeland A."/>
            <person name="Lucas S."/>
            <person name="Lapidus A."/>
            <person name="Barry K."/>
            <person name="Detter J.C."/>
            <person name="Glavina del Rio T."/>
            <person name="Hammon N."/>
            <person name="Israni S."/>
            <person name="Dalin E."/>
            <person name="Tice H."/>
            <person name="Pitluck S."/>
            <person name="Thompson L.S."/>
            <person name="Brettin T."/>
            <person name="Bruce D."/>
            <person name="Han C."/>
            <person name="Tapia R."/>
            <person name="Gilna P."/>
            <person name="Schmutz J."/>
            <person name="Larimer F."/>
            <person name="Land M."/>
            <person name="Hauser L."/>
            <person name="Kyrpides N."/>
            <person name="Mikhailova N."/>
            <person name="Janssen P.H."/>
            <person name="Kuske C.R."/>
            <person name="Richardson P."/>
        </authorList>
    </citation>
    <scope>NUCLEOTIDE SEQUENCE</scope>
    <source>
        <strain evidence="2">Ellin6076</strain>
    </source>
</reference>
<dbReference type="SUPFAM" id="SSF53474">
    <property type="entry name" value="alpha/beta-Hydrolases"/>
    <property type="match status" value="1"/>
</dbReference>
<sequence>MRRWSLDNRAASIYRAASSSFFRLPQIDRLYGIGQSMGAAILLQSLPREPRFRALVADCPFATFQEIAYERLAQQGAIGRIASWPAVPLGFIWVRAHYGVNLWRASPLDALRNAATPVLLIHGTADTNIVPRHSRELHAINRAHTELWEVPGAGHVASLGAARREYIRRVTSWLEK</sequence>
<evidence type="ECO:0000259" key="1">
    <source>
        <dbReference type="Pfam" id="PF00326"/>
    </source>
</evidence>
<dbReference type="Pfam" id="PF00326">
    <property type="entry name" value="Peptidase_S9"/>
    <property type="match status" value="1"/>
</dbReference>
<keyword evidence="2" id="KW-0378">Hydrolase</keyword>
<feature type="domain" description="Peptidase S9 prolyl oligopeptidase catalytic" evidence="1">
    <location>
        <begin position="28"/>
        <end position="176"/>
    </location>
</feature>
<dbReference type="KEGG" id="sus:Acid_3609"/>
<keyword evidence="2" id="KW-0645">Protease</keyword>